<proteinExistence type="predicted"/>
<keyword evidence="4 10" id="KW-0808">Transferase</keyword>
<feature type="transmembrane region" description="Helical" evidence="8">
    <location>
        <begin position="270"/>
        <end position="294"/>
    </location>
</feature>
<dbReference type="GO" id="GO:0016757">
    <property type="term" value="F:glycosyltransferase activity"/>
    <property type="evidence" value="ECO:0007669"/>
    <property type="project" value="UniProtKB-KW"/>
</dbReference>
<gene>
    <name evidence="10" type="ORF">P8X34_10710</name>
</gene>
<feature type="transmembrane region" description="Helical" evidence="8">
    <location>
        <begin position="439"/>
        <end position="460"/>
    </location>
</feature>
<reference evidence="10 11" key="1">
    <citation type="submission" date="2023-03" db="EMBL/GenBank/DDBJ databases">
        <title>Speciation in Pyrococcus: adaptation to high temperature as a mechanism.</title>
        <authorList>
            <person name="Gu J."/>
        </authorList>
    </citation>
    <scope>NUCLEOTIDE SEQUENCE [LARGE SCALE GENOMIC DNA]</scope>
    <source>
        <strain evidence="10 11">LMOA34</strain>
    </source>
</reference>
<evidence type="ECO:0000256" key="6">
    <source>
        <dbReference type="ARBA" id="ARBA00022989"/>
    </source>
</evidence>
<dbReference type="PANTHER" id="PTHR33908:SF11">
    <property type="entry name" value="MEMBRANE PROTEIN"/>
    <property type="match status" value="1"/>
</dbReference>
<feature type="transmembrane region" description="Helical" evidence="8">
    <location>
        <begin position="192"/>
        <end position="214"/>
    </location>
</feature>
<evidence type="ECO:0000256" key="1">
    <source>
        <dbReference type="ARBA" id="ARBA00004651"/>
    </source>
</evidence>
<evidence type="ECO:0000256" key="7">
    <source>
        <dbReference type="ARBA" id="ARBA00023136"/>
    </source>
</evidence>
<dbReference type="Pfam" id="PF13231">
    <property type="entry name" value="PMT_2"/>
    <property type="match status" value="1"/>
</dbReference>
<feature type="domain" description="Glycosyltransferase RgtA/B/C/D-like" evidence="9">
    <location>
        <begin position="172"/>
        <end position="319"/>
    </location>
</feature>
<evidence type="ECO:0000256" key="8">
    <source>
        <dbReference type="SAM" id="Phobius"/>
    </source>
</evidence>
<accession>A0ABV4T917</accession>
<evidence type="ECO:0000259" key="9">
    <source>
        <dbReference type="Pfam" id="PF13231"/>
    </source>
</evidence>
<name>A0ABV4T917_9EURY</name>
<evidence type="ECO:0000256" key="4">
    <source>
        <dbReference type="ARBA" id="ARBA00022679"/>
    </source>
</evidence>
<evidence type="ECO:0000256" key="3">
    <source>
        <dbReference type="ARBA" id="ARBA00022676"/>
    </source>
</evidence>
<evidence type="ECO:0000313" key="10">
    <source>
        <dbReference type="EMBL" id="MFA4805196.1"/>
    </source>
</evidence>
<dbReference type="EC" id="2.4.-.-" evidence="10"/>
<dbReference type="PANTHER" id="PTHR33908">
    <property type="entry name" value="MANNOSYLTRANSFERASE YKCB-RELATED"/>
    <property type="match status" value="1"/>
</dbReference>
<sequence>MKKRHLSRKIQKRLFFILFAILMVPTYVFTWNLVSGPTLNDYKGDEVWYASAVRNILHKEGIDVHYHTFINDPKNGIYGEFAGVNVVLTKDANTTNIQDLDPLIAKVAEKYKPVIKVEGIYYKSHDKFYYLVPKKYEEQFVNDIRKIKGLDAIPGFRYPDEPGIQDYYNLEHPYLAKEFMALSMILFGDRPVAWRLGSVLMYYTAMLATMYIVWKITKNYLHTFIAFLLYAIDPMMRVMGTIGMLDIYTATFMLLALIPMVKDEVKPKDYLLAGLITGLAAATKFNGIFILLPIGIYLINHYTDNAKELLKNGTITAVTTAIGFLLGNLPAITVLGFNEWWQGFLNSFGWHLSYKGPHPFDSPVWQWFFNKNPFTFYYNPRIMAQTNWFLLLLALAIAPATIWLTKKWKSIEIVPEAYLGVTLAWLLGYFIGMKTQFSYYAVTIEPLAIILFATTLPELIRPDIKEKIMERLSEED</sequence>
<feature type="transmembrane region" description="Helical" evidence="8">
    <location>
        <begin position="388"/>
        <end position="405"/>
    </location>
</feature>
<keyword evidence="2" id="KW-1003">Cell membrane</keyword>
<comment type="caution">
    <text evidence="10">The sequence shown here is derived from an EMBL/GenBank/DDBJ whole genome shotgun (WGS) entry which is preliminary data.</text>
</comment>
<feature type="transmembrane region" description="Helical" evidence="8">
    <location>
        <begin position="235"/>
        <end position="258"/>
    </location>
</feature>
<organism evidence="10 11">
    <name type="scientific">Pyrococcus kukulkanii</name>
    <dbReference type="NCBI Taxonomy" id="1609559"/>
    <lineage>
        <taxon>Archaea</taxon>
        <taxon>Methanobacteriati</taxon>
        <taxon>Methanobacteriota</taxon>
        <taxon>Thermococci</taxon>
        <taxon>Thermococcales</taxon>
        <taxon>Thermococcaceae</taxon>
        <taxon>Pyrococcus</taxon>
    </lineage>
</organism>
<keyword evidence="5 8" id="KW-0812">Transmembrane</keyword>
<dbReference type="EMBL" id="JARRIG010000007">
    <property type="protein sequence ID" value="MFA4805196.1"/>
    <property type="molecule type" value="Genomic_DNA"/>
</dbReference>
<comment type="subcellular location">
    <subcellularLocation>
        <location evidence="1">Cell membrane</location>
        <topology evidence="1">Multi-pass membrane protein</topology>
    </subcellularLocation>
</comment>
<dbReference type="InterPro" id="IPR050297">
    <property type="entry name" value="LipidA_mod_glycosyltrf_83"/>
</dbReference>
<dbReference type="RefSeq" id="WP_372824618.1">
    <property type="nucleotide sequence ID" value="NZ_JARRIG010000007.1"/>
</dbReference>
<keyword evidence="6 8" id="KW-1133">Transmembrane helix</keyword>
<evidence type="ECO:0000256" key="2">
    <source>
        <dbReference type="ARBA" id="ARBA00022475"/>
    </source>
</evidence>
<evidence type="ECO:0000256" key="5">
    <source>
        <dbReference type="ARBA" id="ARBA00022692"/>
    </source>
</evidence>
<feature type="transmembrane region" description="Helical" evidence="8">
    <location>
        <begin position="315"/>
        <end position="337"/>
    </location>
</feature>
<dbReference type="Proteomes" id="UP001571980">
    <property type="component" value="Unassembled WGS sequence"/>
</dbReference>
<keyword evidence="11" id="KW-1185">Reference proteome</keyword>
<keyword evidence="3 10" id="KW-0328">Glycosyltransferase</keyword>
<protein>
    <submittedName>
        <fullName evidence="10">Glycosyltransferase family 39 protein</fullName>
        <ecNumber evidence="10">2.4.-.-</ecNumber>
    </submittedName>
</protein>
<evidence type="ECO:0000313" key="11">
    <source>
        <dbReference type="Proteomes" id="UP001571980"/>
    </source>
</evidence>
<dbReference type="InterPro" id="IPR038731">
    <property type="entry name" value="RgtA/B/C-like"/>
</dbReference>
<keyword evidence="7 8" id="KW-0472">Membrane</keyword>
<feature type="transmembrane region" description="Helical" evidence="8">
    <location>
        <begin position="417"/>
        <end position="433"/>
    </location>
</feature>